<comment type="subunit">
    <text evidence="8">Homodimer.</text>
</comment>
<dbReference type="Pfam" id="PF02569">
    <property type="entry name" value="Pantoate_ligase"/>
    <property type="match status" value="1"/>
</dbReference>
<evidence type="ECO:0000256" key="5">
    <source>
        <dbReference type="ARBA" id="ARBA00022741"/>
    </source>
</evidence>
<comment type="subcellular location">
    <subcellularLocation>
        <location evidence="8">Cytoplasm</location>
    </subcellularLocation>
</comment>
<dbReference type="NCBIfam" id="TIGR00125">
    <property type="entry name" value="cyt_tran_rel"/>
    <property type="match status" value="1"/>
</dbReference>
<dbReference type="AlphaFoldDB" id="A0P5T9"/>
<evidence type="ECO:0000313" key="10">
    <source>
        <dbReference type="Proteomes" id="UP000054262"/>
    </source>
</evidence>
<evidence type="ECO:0000256" key="1">
    <source>
        <dbReference type="ARBA" id="ARBA00004990"/>
    </source>
</evidence>
<dbReference type="PANTHER" id="PTHR21299:SF1">
    <property type="entry name" value="PANTOATE--BETA-ALANINE LIGASE"/>
    <property type="match status" value="1"/>
</dbReference>
<feature type="binding site" evidence="8">
    <location>
        <position position="174"/>
    </location>
    <ligand>
        <name>ATP</name>
        <dbReference type="ChEBI" id="CHEBI:30616"/>
    </ligand>
</feature>
<reference evidence="9 10" key="1">
    <citation type="submission" date="2006-11" db="EMBL/GenBank/DDBJ databases">
        <authorList>
            <person name="Giovannoni S."/>
            <person name="Vergin K."/>
            <person name="Ferriera S."/>
            <person name="Johnson J."/>
            <person name="Kravitz S."/>
            <person name="Beeson K."/>
            <person name="Sutton G."/>
            <person name="Rogers Y.-H."/>
            <person name="Friedman R."/>
            <person name="Frazier M."/>
            <person name="Venter J.C."/>
        </authorList>
    </citation>
    <scope>NUCLEOTIDE SEQUENCE [LARGE SCALE GENOMIC DNA]</scope>
    <source>
        <strain evidence="9 10">HTCC2181</strain>
    </source>
</reference>
<dbReference type="GO" id="GO:0015940">
    <property type="term" value="P:pantothenate biosynthetic process"/>
    <property type="evidence" value="ECO:0007669"/>
    <property type="project" value="UniProtKB-UniRule"/>
</dbReference>
<evidence type="ECO:0000313" key="9">
    <source>
        <dbReference type="EMBL" id="EAV46899.1"/>
    </source>
</evidence>
<feature type="binding site" evidence="8">
    <location>
        <position position="151"/>
    </location>
    <ligand>
        <name>(R)-pantoate</name>
        <dbReference type="ChEBI" id="CHEBI:15980"/>
    </ligand>
</feature>
<dbReference type="GO" id="GO:0005524">
    <property type="term" value="F:ATP binding"/>
    <property type="evidence" value="ECO:0007669"/>
    <property type="project" value="UniProtKB-KW"/>
</dbReference>
<comment type="caution">
    <text evidence="9">The sequence shown here is derived from an EMBL/GenBank/DDBJ whole genome shotgun (WGS) entry which is preliminary data.</text>
</comment>
<evidence type="ECO:0000256" key="7">
    <source>
        <dbReference type="ARBA" id="ARBA00048258"/>
    </source>
</evidence>
<dbReference type="HAMAP" id="MF_00158">
    <property type="entry name" value="PanC"/>
    <property type="match status" value="1"/>
</dbReference>
<comment type="miscellaneous">
    <text evidence="8">The reaction proceeds by a bi uni uni bi ping pong mechanism.</text>
</comment>
<dbReference type="OrthoDB" id="9773087at2"/>
<comment type="function">
    <text evidence="8">Catalyzes the condensation of pantoate with beta-alanine in an ATP-dependent reaction via a pantoyl-adenylate intermediate.</text>
</comment>
<dbReference type="InterPro" id="IPR014729">
    <property type="entry name" value="Rossmann-like_a/b/a_fold"/>
</dbReference>
<keyword evidence="4 8" id="KW-0566">Pantothenate biosynthesis</keyword>
<evidence type="ECO:0000256" key="2">
    <source>
        <dbReference type="ARBA" id="ARBA00009256"/>
    </source>
</evidence>
<keyword evidence="3 8" id="KW-0436">Ligase</keyword>
<feature type="binding site" evidence="8">
    <location>
        <begin position="145"/>
        <end position="148"/>
    </location>
    <ligand>
        <name>ATP</name>
        <dbReference type="ChEBI" id="CHEBI:30616"/>
    </ligand>
</feature>
<feature type="binding site" evidence="8">
    <location>
        <position position="57"/>
    </location>
    <ligand>
        <name>beta-alanine</name>
        <dbReference type="ChEBI" id="CHEBI:57966"/>
    </ligand>
</feature>
<dbReference type="Proteomes" id="UP000054262">
    <property type="component" value="Unassembled WGS sequence"/>
</dbReference>
<dbReference type="InterPro" id="IPR004821">
    <property type="entry name" value="Cyt_trans-like"/>
</dbReference>
<keyword evidence="6 8" id="KW-0067">ATP-binding</keyword>
<feature type="binding site" evidence="8">
    <location>
        <begin position="182"/>
        <end position="185"/>
    </location>
    <ligand>
        <name>ATP</name>
        <dbReference type="ChEBI" id="CHEBI:30616"/>
    </ligand>
</feature>
<comment type="similarity">
    <text evidence="2 8">Belongs to the pantothenate synthetase family.</text>
</comment>
<comment type="catalytic activity">
    <reaction evidence="7 8">
        <text>(R)-pantoate + beta-alanine + ATP = (R)-pantothenate + AMP + diphosphate + H(+)</text>
        <dbReference type="Rhea" id="RHEA:10912"/>
        <dbReference type="ChEBI" id="CHEBI:15378"/>
        <dbReference type="ChEBI" id="CHEBI:15980"/>
        <dbReference type="ChEBI" id="CHEBI:29032"/>
        <dbReference type="ChEBI" id="CHEBI:30616"/>
        <dbReference type="ChEBI" id="CHEBI:33019"/>
        <dbReference type="ChEBI" id="CHEBI:57966"/>
        <dbReference type="ChEBI" id="CHEBI:456215"/>
        <dbReference type="EC" id="6.3.2.1"/>
    </reaction>
</comment>
<evidence type="ECO:0000256" key="3">
    <source>
        <dbReference type="ARBA" id="ARBA00022598"/>
    </source>
</evidence>
<gene>
    <name evidence="8 9" type="primary">panC</name>
    <name evidence="9" type="ORF">MB2181_02460</name>
</gene>
<dbReference type="EMBL" id="AAUX01000001">
    <property type="protein sequence ID" value="EAV46899.1"/>
    <property type="molecule type" value="Genomic_DNA"/>
</dbReference>
<dbReference type="GO" id="GO:0005829">
    <property type="term" value="C:cytosol"/>
    <property type="evidence" value="ECO:0007669"/>
    <property type="project" value="TreeGrafter"/>
</dbReference>
<dbReference type="SUPFAM" id="SSF52374">
    <property type="entry name" value="Nucleotidylyl transferase"/>
    <property type="match status" value="1"/>
</dbReference>
<evidence type="ECO:0000256" key="6">
    <source>
        <dbReference type="ARBA" id="ARBA00022840"/>
    </source>
</evidence>
<protein>
    <recommendedName>
        <fullName evidence="8">Pantothenate synthetase</fullName>
        <shortName evidence="8">PS</shortName>
        <ecNumber evidence="8">6.3.2.1</ecNumber>
    </recommendedName>
    <alternativeName>
        <fullName evidence="8">Pantoate--beta-alanine ligase</fullName>
    </alternativeName>
    <alternativeName>
        <fullName evidence="8">Pantoate-activating enzyme</fullName>
    </alternativeName>
</protein>
<name>A0P5T9_9PROT</name>
<comment type="pathway">
    <text evidence="1 8">Cofactor biosynthesis; (R)-pantothenate biosynthesis; (R)-pantothenate from (R)-pantoate and beta-alanine: step 1/1.</text>
</comment>
<dbReference type="InterPro" id="IPR003721">
    <property type="entry name" value="Pantoate_ligase"/>
</dbReference>
<sequence>MYFIQSVEKLKILIKANNNIAFVPTMGNLHNGHLSLVEKAKSLSGDVLVSIFINPSQFNSQEDFNAYPKTLSQDILLLEPFFDDRFIVFSPKEDEILSHKTGTQYNLPEVADDLCGKYRPGHFDGVIQIIDIFFDLIKPRYSVFGKKDYQQLFLIKDFAKIKYPNIKIISQDTIRSSESLALSSRNGLLGLKHLSQATELNFALQELVEMVKLNSDHENAALKIKSLLNKSGWEVEYVAIRRRFDLKEATGADKLLVALVAARLNNVRLIDNIEFCID</sequence>
<dbReference type="Gene3D" id="3.30.1300.10">
    <property type="entry name" value="Pantoate-beta-alanine ligase, C-terminal domain"/>
    <property type="match status" value="1"/>
</dbReference>
<dbReference type="InterPro" id="IPR042176">
    <property type="entry name" value="Pantoate_ligase_C"/>
</dbReference>
<feature type="active site" description="Proton donor" evidence="8">
    <location>
        <position position="33"/>
    </location>
</feature>
<accession>A0P5T9</accession>
<evidence type="ECO:0000256" key="4">
    <source>
        <dbReference type="ARBA" id="ARBA00022655"/>
    </source>
</evidence>
<dbReference type="Gene3D" id="3.40.50.620">
    <property type="entry name" value="HUPs"/>
    <property type="match status" value="1"/>
</dbReference>
<feature type="binding site" evidence="8">
    <location>
        <position position="57"/>
    </location>
    <ligand>
        <name>(R)-pantoate</name>
        <dbReference type="ChEBI" id="CHEBI:15980"/>
    </ligand>
</feature>
<dbReference type="UniPathway" id="UPA00028">
    <property type="reaction ID" value="UER00005"/>
</dbReference>
<evidence type="ECO:0000256" key="8">
    <source>
        <dbReference type="HAMAP-Rule" id="MF_00158"/>
    </source>
</evidence>
<proteinExistence type="inferred from homology"/>
<dbReference type="NCBIfam" id="TIGR00018">
    <property type="entry name" value="panC"/>
    <property type="match status" value="1"/>
</dbReference>
<keyword evidence="5 8" id="KW-0547">Nucleotide-binding</keyword>
<feature type="binding site" evidence="8">
    <location>
        <begin position="26"/>
        <end position="33"/>
    </location>
    <ligand>
        <name>ATP</name>
        <dbReference type="ChEBI" id="CHEBI:30616"/>
    </ligand>
</feature>
<dbReference type="EC" id="6.3.2.1" evidence="8"/>
<dbReference type="GO" id="GO:0004592">
    <property type="term" value="F:pantoate-beta-alanine ligase activity"/>
    <property type="evidence" value="ECO:0007669"/>
    <property type="project" value="UniProtKB-UniRule"/>
</dbReference>
<dbReference type="PANTHER" id="PTHR21299">
    <property type="entry name" value="CYTIDYLATE KINASE/PANTOATE-BETA-ALANINE LIGASE"/>
    <property type="match status" value="1"/>
</dbReference>
<keyword evidence="10" id="KW-1185">Reference proteome</keyword>
<organism evidence="9 10">
    <name type="scientific">Methylophilales bacterium HTCC2181</name>
    <dbReference type="NCBI Taxonomy" id="383631"/>
    <lineage>
        <taxon>Bacteria</taxon>
        <taxon>Pseudomonadati</taxon>
        <taxon>Pseudomonadota</taxon>
        <taxon>Betaproteobacteria</taxon>
        <taxon>Nitrosomonadales</taxon>
        <taxon>OM43 clade</taxon>
    </lineage>
</organism>
<keyword evidence="8" id="KW-0963">Cytoplasm</keyword>